<keyword evidence="3" id="KW-0663">Pyridoxal phosphate</keyword>
<dbReference type="PANTHER" id="PTHR43525:SF1">
    <property type="entry name" value="PROTEIN MALY"/>
    <property type="match status" value="1"/>
</dbReference>
<feature type="domain" description="Aminotransferase class I/classII large" evidence="6">
    <location>
        <begin position="1"/>
        <end position="68"/>
    </location>
</feature>
<gene>
    <name evidence="7" type="ORF">J4727_16175</name>
</gene>
<feature type="non-terminal residue" evidence="7">
    <location>
        <position position="72"/>
    </location>
</feature>
<dbReference type="GO" id="GO:0030170">
    <property type="term" value="F:pyridoxal phosphate binding"/>
    <property type="evidence" value="ECO:0007669"/>
    <property type="project" value="InterPro"/>
</dbReference>
<keyword evidence="7" id="KW-0032">Aminotransferase</keyword>
<dbReference type="Gene3D" id="3.40.640.10">
    <property type="entry name" value="Type I PLP-dependent aspartate aminotransferase-like (Major domain)"/>
    <property type="match status" value="1"/>
</dbReference>
<protein>
    <recommendedName>
        <fullName evidence="2">cysteine-S-conjugate beta-lyase</fullName>
        <ecNumber evidence="2">4.4.1.13</ecNumber>
    </recommendedName>
</protein>
<dbReference type="Pfam" id="PF00155">
    <property type="entry name" value="Aminotran_1_2"/>
    <property type="match status" value="1"/>
</dbReference>
<evidence type="ECO:0000313" key="7">
    <source>
        <dbReference type="EMBL" id="MBO1916498.1"/>
    </source>
</evidence>
<evidence type="ECO:0000313" key="8">
    <source>
        <dbReference type="Proteomes" id="UP000664477"/>
    </source>
</evidence>
<evidence type="ECO:0000256" key="1">
    <source>
        <dbReference type="ARBA" id="ARBA00001933"/>
    </source>
</evidence>
<name>A0A939SRL7_PRORE</name>
<dbReference type="InterPro" id="IPR051798">
    <property type="entry name" value="Class-II_PLP-Dep_Aminotrans"/>
</dbReference>
<dbReference type="GO" id="GO:0008483">
    <property type="term" value="F:transaminase activity"/>
    <property type="evidence" value="ECO:0007669"/>
    <property type="project" value="UniProtKB-KW"/>
</dbReference>
<dbReference type="InterPro" id="IPR015421">
    <property type="entry name" value="PyrdxlP-dep_Trfase_major"/>
</dbReference>
<evidence type="ECO:0000256" key="4">
    <source>
        <dbReference type="ARBA" id="ARBA00023239"/>
    </source>
</evidence>
<dbReference type="PANTHER" id="PTHR43525">
    <property type="entry name" value="PROTEIN MALY"/>
    <property type="match status" value="1"/>
</dbReference>
<comment type="caution">
    <text evidence="7">The sequence shown here is derived from an EMBL/GenBank/DDBJ whole genome shotgun (WGS) entry which is preliminary data.</text>
</comment>
<dbReference type="Proteomes" id="UP000664477">
    <property type="component" value="Unassembled WGS sequence"/>
</dbReference>
<sequence length="72" mass="8264">MILFVSLINPGGVLWSKETLSKIRKRYCHEENVIVISDEVHSDLIFSKHHIYLFNLDDDMVGQSIVLHSPGK</sequence>
<keyword evidence="4" id="KW-0456">Lyase</keyword>
<proteinExistence type="inferred from homology"/>
<evidence type="ECO:0000256" key="3">
    <source>
        <dbReference type="ARBA" id="ARBA00022898"/>
    </source>
</evidence>
<dbReference type="InterPro" id="IPR004839">
    <property type="entry name" value="Aminotransferase_I/II_large"/>
</dbReference>
<keyword evidence="7" id="KW-0808">Transferase</keyword>
<evidence type="ECO:0000259" key="6">
    <source>
        <dbReference type="Pfam" id="PF00155"/>
    </source>
</evidence>
<comment type="similarity">
    <text evidence="5">Belongs to the class-II pyridoxal-phosphate-dependent aminotransferase family. MalY/PatB cystathionine beta-lyase subfamily.</text>
</comment>
<accession>A0A939SRL7</accession>
<comment type="cofactor">
    <cofactor evidence="1">
        <name>pyridoxal 5'-phosphate</name>
        <dbReference type="ChEBI" id="CHEBI:597326"/>
    </cofactor>
</comment>
<dbReference type="EC" id="4.4.1.13" evidence="2"/>
<dbReference type="AlphaFoldDB" id="A0A939SRL7"/>
<evidence type="ECO:0000256" key="5">
    <source>
        <dbReference type="ARBA" id="ARBA00037974"/>
    </source>
</evidence>
<organism evidence="7 8">
    <name type="scientific">Providencia rettgeri</name>
    <dbReference type="NCBI Taxonomy" id="587"/>
    <lineage>
        <taxon>Bacteria</taxon>
        <taxon>Pseudomonadati</taxon>
        <taxon>Pseudomonadota</taxon>
        <taxon>Gammaproteobacteria</taxon>
        <taxon>Enterobacterales</taxon>
        <taxon>Morganellaceae</taxon>
        <taxon>Providencia</taxon>
    </lineage>
</organism>
<dbReference type="GO" id="GO:0047804">
    <property type="term" value="F:cysteine-S-conjugate beta-lyase activity"/>
    <property type="evidence" value="ECO:0007669"/>
    <property type="project" value="UniProtKB-EC"/>
</dbReference>
<dbReference type="EMBL" id="JAGETQ010000118">
    <property type="protein sequence ID" value="MBO1916498.1"/>
    <property type="molecule type" value="Genomic_DNA"/>
</dbReference>
<evidence type="ECO:0000256" key="2">
    <source>
        <dbReference type="ARBA" id="ARBA00012224"/>
    </source>
</evidence>
<dbReference type="SUPFAM" id="SSF53383">
    <property type="entry name" value="PLP-dependent transferases"/>
    <property type="match status" value="1"/>
</dbReference>
<dbReference type="InterPro" id="IPR015424">
    <property type="entry name" value="PyrdxlP-dep_Trfase"/>
</dbReference>
<reference evidence="7" key="1">
    <citation type="submission" date="2021-03" db="EMBL/GenBank/DDBJ databases">
        <title>Molecular epidemiology and mechanisms of colistin and carbapenem resistance in Enterobacteriaceae from clinical isolates, the environment and porcine samples in Pretoria, South Africa.</title>
        <authorList>
            <person name="Bogoshi D."/>
            <person name="Mbelle N.M."/>
            <person name="Naidoo V."/>
            <person name="Osei Sekyere J."/>
        </authorList>
    </citation>
    <scope>NUCLEOTIDE SEQUENCE</scope>
    <source>
        <strain evidence="7">C052</strain>
    </source>
</reference>